<reference evidence="2" key="1">
    <citation type="submission" date="2012-06" db="EMBL/GenBank/DDBJ databases">
        <title>Complete sequence of Desulfitobacterium dehalogenans ATCC 51507.</title>
        <authorList>
            <person name="Lucas S."/>
            <person name="Han J."/>
            <person name="Lapidus A."/>
            <person name="Cheng J.-F."/>
            <person name="Goodwin L."/>
            <person name="Pitluck S."/>
            <person name="Peters L."/>
            <person name="Ovchinnikova G."/>
            <person name="Teshima H."/>
            <person name="Detter J.C."/>
            <person name="Han C."/>
            <person name="Tapia R."/>
            <person name="Land M."/>
            <person name="Hauser L."/>
            <person name="Kyrpides N."/>
            <person name="Ivanova N."/>
            <person name="Pagani I."/>
            <person name="Kruse T."/>
            <person name="de Vos W.M."/>
            <person name="Smidt H."/>
            <person name="Woyke T."/>
        </authorList>
    </citation>
    <scope>NUCLEOTIDE SEQUENCE [LARGE SCALE GENOMIC DNA]</scope>
    <source>
        <strain evidence="2">ATCC 51507 / DSM 9161 / JW/IU-DC1</strain>
    </source>
</reference>
<dbReference type="HOGENOM" id="CLU_2665106_0_0_9"/>
<dbReference type="AlphaFoldDB" id="I4A5S8"/>
<dbReference type="Proteomes" id="UP000006053">
    <property type="component" value="Chromosome"/>
</dbReference>
<keyword evidence="2" id="KW-1185">Reference proteome</keyword>
<dbReference type="EMBL" id="CP003348">
    <property type="protein sequence ID" value="AFL99312.1"/>
    <property type="molecule type" value="Genomic_DNA"/>
</dbReference>
<name>I4A5S8_DESDJ</name>
<dbReference type="STRING" id="756499.Desde_0872"/>
<reference evidence="1 2" key="2">
    <citation type="journal article" date="2015" name="J. Bacteriol.">
        <title>Genomic, proteomic, and biochemical analysis of the organohalide respiratory pathway in Desulfitobacterium dehalogenans.</title>
        <authorList>
            <person name="Kruse T."/>
            <person name="van de Pas B.A."/>
            <person name="Atteia A."/>
            <person name="Krab K."/>
            <person name="Hagen W.R."/>
            <person name="Goodwin L."/>
            <person name="Chain P."/>
            <person name="Boeren S."/>
            <person name="Maphosa F."/>
            <person name="Schraa G."/>
            <person name="de Vos W.M."/>
            <person name="van der Oost J."/>
            <person name="Smidt H."/>
            <person name="Stams A.J."/>
        </authorList>
    </citation>
    <scope>NUCLEOTIDE SEQUENCE [LARGE SCALE GENOMIC DNA]</scope>
    <source>
        <strain evidence="2">ATCC 51507 / DSM 9161 / JW/IU-DC1</strain>
    </source>
</reference>
<evidence type="ECO:0000313" key="1">
    <source>
        <dbReference type="EMBL" id="AFL99312.1"/>
    </source>
</evidence>
<accession>I4A5S8</accession>
<proteinExistence type="predicted"/>
<sequence length="75" mass="8432">MNAWLWGRTASYNKGVPQLEDDECGWDAAGLLETICDILCKGRAVHGPGNESRFPFALSRITRHKHTCIFKGKQK</sequence>
<organism evidence="1 2">
    <name type="scientific">Desulfitobacterium dehalogenans (strain ATCC 51507 / DSM 9161 / JW/IU-DC1)</name>
    <dbReference type="NCBI Taxonomy" id="756499"/>
    <lineage>
        <taxon>Bacteria</taxon>
        <taxon>Bacillati</taxon>
        <taxon>Bacillota</taxon>
        <taxon>Clostridia</taxon>
        <taxon>Eubacteriales</taxon>
        <taxon>Desulfitobacteriaceae</taxon>
        <taxon>Desulfitobacterium</taxon>
    </lineage>
</organism>
<protein>
    <submittedName>
        <fullName evidence="1">Uncharacterized protein</fullName>
    </submittedName>
</protein>
<gene>
    <name evidence="1" type="ordered locus">Desde_0872</name>
</gene>
<dbReference type="KEGG" id="ddh:Desde_0872"/>
<evidence type="ECO:0000313" key="2">
    <source>
        <dbReference type="Proteomes" id="UP000006053"/>
    </source>
</evidence>